<dbReference type="CDD" id="cd06470">
    <property type="entry name" value="ACD_IbpA-B_like"/>
    <property type="match status" value="1"/>
</dbReference>
<protein>
    <recommendedName>
        <fullName evidence="4">SHSP domain-containing protein</fullName>
    </recommendedName>
</protein>
<evidence type="ECO:0000256" key="3">
    <source>
        <dbReference type="RuleBase" id="RU003616"/>
    </source>
</evidence>
<gene>
    <name evidence="5" type="ORF">DEW08_06840</name>
</gene>
<dbReference type="Proteomes" id="UP000245629">
    <property type="component" value="Chromosome 2"/>
</dbReference>
<dbReference type="AlphaFoldDB" id="A0A2S2CNV4"/>
<proteinExistence type="inferred from homology"/>
<dbReference type="InterPro" id="IPR008978">
    <property type="entry name" value="HSP20-like_chaperone"/>
</dbReference>
<evidence type="ECO:0000256" key="1">
    <source>
        <dbReference type="ARBA" id="ARBA00023016"/>
    </source>
</evidence>
<dbReference type="Pfam" id="PF00011">
    <property type="entry name" value="HSP20"/>
    <property type="match status" value="1"/>
</dbReference>
<dbReference type="InterPro" id="IPR037913">
    <property type="entry name" value="ACD_IbpA/B"/>
</dbReference>
<organism evidence="5 6">
    <name type="scientific">Azospirillum thermophilum</name>
    <dbReference type="NCBI Taxonomy" id="2202148"/>
    <lineage>
        <taxon>Bacteria</taxon>
        <taxon>Pseudomonadati</taxon>
        <taxon>Pseudomonadota</taxon>
        <taxon>Alphaproteobacteria</taxon>
        <taxon>Rhodospirillales</taxon>
        <taxon>Azospirillaceae</taxon>
        <taxon>Azospirillum</taxon>
    </lineage>
</organism>
<comment type="similarity">
    <text evidence="2 3">Belongs to the small heat shock protein (HSP20) family.</text>
</comment>
<dbReference type="KEGG" id="azz:DEW08_06840"/>
<evidence type="ECO:0000313" key="5">
    <source>
        <dbReference type="EMBL" id="AWK86007.1"/>
    </source>
</evidence>
<evidence type="ECO:0000313" key="6">
    <source>
        <dbReference type="Proteomes" id="UP000245629"/>
    </source>
</evidence>
<dbReference type="PROSITE" id="PS01031">
    <property type="entry name" value="SHSP"/>
    <property type="match status" value="1"/>
</dbReference>
<name>A0A2S2CNV4_9PROT</name>
<keyword evidence="6" id="KW-1185">Reference proteome</keyword>
<evidence type="ECO:0000256" key="2">
    <source>
        <dbReference type="PROSITE-ProRule" id="PRU00285"/>
    </source>
</evidence>
<dbReference type="EMBL" id="CP029353">
    <property type="protein sequence ID" value="AWK86007.1"/>
    <property type="molecule type" value="Genomic_DNA"/>
</dbReference>
<feature type="domain" description="SHSP" evidence="4">
    <location>
        <begin position="29"/>
        <end position="139"/>
    </location>
</feature>
<dbReference type="RefSeq" id="WP_109325636.1">
    <property type="nucleotide sequence ID" value="NZ_CP029353.1"/>
</dbReference>
<sequence>MGTIDFAPLFRSTVGFDRLFDLLDGATRFETADNYPPYNIEKTGEDAYCITMAVAGFGPEDLSITAQPNLLVVAGQKAKQDDVKYLHHGLATRAFERRFNLADYVQVKGASLENGLLSVNLVREIPEAMKPRTIQIGHAPQPKAIEAKVGETQTAESKKAA</sequence>
<dbReference type="InterPro" id="IPR002068">
    <property type="entry name" value="A-crystallin/Hsp20_dom"/>
</dbReference>
<dbReference type="PANTHER" id="PTHR47062">
    <property type="match status" value="1"/>
</dbReference>
<dbReference type="PANTHER" id="PTHR47062:SF1">
    <property type="entry name" value="SMALL HEAT SHOCK PROTEIN IBPA"/>
    <property type="match status" value="1"/>
</dbReference>
<evidence type="ECO:0000259" key="4">
    <source>
        <dbReference type="PROSITE" id="PS01031"/>
    </source>
</evidence>
<dbReference type="Gene3D" id="2.60.40.790">
    <property type="match status" value="1"/>
</dbReference>
<accession>A0A2S2CNV4</accession>
<reference evidence="6" key="1">
    <citation type="submission" date="2018-05" db="EMBL/GenBank/DDBJ databases">
        <title>Azospirillum thermophila sp. nov., a novel isolated from hot spring.</title>
        <authorList>
            <person name="Zhao Z."/>
        </authorList>
    </citation>
    <scope>NUCLEOTIDE SEQUENCE [LARGE SCALE GENOMIC DNA]</scope>
    <source>
        <strain evidence="6">CFH 70021</strain>
    </source>
</reference>
<keyword evidence="1" id="KW-0346">Stress response</keyword>
<dbReference type="SUPFAM" id="SSF49764">
    <property type="entry name" value="HSP20-like chaperones"/>
    <property type="match status" value="1"/>
</dbReference>
<dbReference type="OrthoDB" id="9810618at2"/>